<dbReference type="EMBL" id="PGVA01000023">
    <property type="protein sequence ID" value="PLR83155.1"/>
    <property type="molecule type" value="Genomic_DNA"/>
</dbReference>
<protein>
    <recommendedName>
        <fullName evidence="2">Negative regulator of flagellin synthesis</fullName>
    </recommendedName>
</protein>
<keyword evidence="6" id="KW-0804">Transcription</keyword>
<dbReference type="AlphaFoldDB" id="A0A2N5GMJ0"/>
<evidence type="ECO:0000256" key="2">
    <source>
        <dbReference type="ARBA" id="ARBA00017823"/>
    </source>
</evidence>
<evidence type="ECO:0000313" key="11">
    <source>
        <dbReference type="Proteomes" id="UP000234951"/>
    </source>
</evidence>
<dbReference type="EMBL" id="PGVD01000050">
    <property type="protein sequence ID" value="PLR94073.1"/>
    <property type="molecule type" value="Genomic_DNA"/>
</dbReference>
<dbReference type="SUPFAM" id="SSF101498">
    <property type="entry name" value="Anti-sigma factor FlgM"/>
    <property type="match status" value="1"/>
</dbReference>
<dbReference type="NCBIfam" id="TIGR03824">
    <property type="entry name" value="FlgM_jcvi"/>
    <property type="match status" value="1"/>
</dbReference>
<dbReference type="InterPro" id="IPR035890">
    <property type="entry name" value="Anti-sigma-28_factor_FlgM_sf"/>
</dbReference>
<evidence type="ECO:0000259" key="8">
    <source>
        <dbReference type="Pfam" id="PF04316"/>
    </source>
</evidence>
<evidence type="ECO:0000256" key="7">
    <source>
        <dbReference type="SAM" id="MobiDB-lite"/>
    </source>
</evidence>
<accession>A0A2N5GMJ0</accession>
<feature type="compositionally biased region" description="Polar residues" evidence="7">
    <location>
        <begin position="37"/>
        <end position="51"/>
    </location>
</feature>
<dbReference type="InterPro" id="IPR007412">
    <property type="entry name" value="FlgM"/>
</dbReference>
<evidence type="ECO:0000313" key="12">
    <source>
        <dbReference type="Proteomes" id="UP000235114"/>
    </source>
</evidence>
<keyword evidence="9" id="KW-0969">Cilium</keyword>
<evidence type="ECO:0000256" key="1">
    <source>
        <dbReference type="ARBA" id="ARBA00005322"/>
    </source>
</evidence>
<feature type="compositionally biased region" description="Basic and acidic residues" evidence="7">
    <location>
        <begin position="22"/>
        <end position="36"/>
    </location>
</feature>
<dbReference type="GO" id="GO:0044781">
    <property type="term" value="P:bacterial-type flagellum organization"/>
    <property type="evidence" value="ECO:0007669"/>
    <property type="project" value="UniProtKB-KW"/>
</dbReference>
<keyword evidence="5" id="KW-0805">Transcription regulation</keyword>
<reference evidence="10 12" key="2">
    <citation type="submission" date="2017-12" db="EMBL/GenBank/DDBJ databases">
        <title>Comparative Functional Genomics of Dry Heat Resistant strains isolated from the Viking Spacecraft.</title>
        <authorList>
            <person name="Seuylemezian A."/>
            <person name="Cooper K."/>
            <person name="Vaishampayan P."/>
        </authorList>
    </citation>
    <scope>NUCLEOTIDE SEQUENCE [LARGE SCALE GENOMIC DNA]</scope>
    <source>
        <strain evidence="10 12">ATCC 29669</strain>
    </source>
</reference>
<dbReference type="Proteomes" id="UP000235114">
    <property type="component" value="Unassembled WGS sequence"/>
</dbReference>
<dbReference type="OrthoDB" id="2991036at2"/>
<keyword evidence="12" id="KW-1185">Reference proteome</keyword>
<evidence type="ECO:0000256" key="6">
    <source>
        <dbReference type="ARBA" id="ARBA00023163"/>
    </source>
</evidence>
<evidence type="ECO:0000256" key="4">
    <source>
        <dbReference type="ARBA" id="ARBA00022795"/>
    </source>
</evidence>
<keyword evidence="9" id="KW-0282">Flagellum</keyword>
<proteinExistence type="inferred from homology"/>
<dbReference type="Pfam" id="PF04316">
    <property type="entry name" value="FlgM"/>
    <property type="match status" value="1"/>
</dbReference>
<dbReference type="Proteomes" id="UP000234951">
    <property type="component" value="Unassembled WGS sequence"/>
</dbReference>
<dbReference type="GO" id="GO:0045892">
    <property type="term" value="P:negative regulation of DNA-templated transcription"/>
    <property type="evidence" value="ECO:0007669"/>
    <property type="project" value="InterPro"/>
</dbReference>
<evidence type="ECO:0000256" key="5">
    <source>
        <dbReference type="ARBA" id="ARBA00023015"/>
    </source>
</evidence>
<organism evidence="9 11">
    <name type="scientific">Bacillus canaveralius</name>
    <dbReference type="NCBI Taxonomy" id="1403243"/>
    <lineage>
        <taxon>Bacteria</taxon>
        <taxon>Bacillati</taxon>
        <taxon>Bacillota</taxon>
        <taxon>Bacilli</taxon>
        <taxon>Bacillales</taxon>
        <taxon>Bacillaceae</taxon>
        <taxon>Bacillus</taxon>
    </lineage>
</organism>
<gene>
    <name evidence="9" type="primary">flgM</name>
    <name evidence="9" type="ORF">CU635_09740</name>
    <name evidence="10" type="ORF">CVD25_16665</name>
</gene>
<keyword evidence="4" id="KW-1005">Bacterial flagellum biogenesis</keyword>
<name>A0A2N5GMJ0_9BACI</name>
<dbReference type="RefSeq" id="WP_101577177.1">
    <property type="nucleotide sequence ID" value="NZ_PGVA01000023.1"/>
</dbReference>
<comment type="caution">
    <text evidence="9">The sequence shown here is derived from an EMBL/GenBank/DDBJ whole genome shotgun (WGS) entry which is preliminary data.</text>
</comment>
<reference evidence="9 11" key="1">
    <citation type="submission" date="2017-11" db="EMBL/GenBank/DDBJ databases">
        <title>Comparitive Functional Genomics of Dry Heat Resistant strains isolated from the Viking Spacecraft.</title>
        <authorList>
            <person name="Seuylemezian A."/>
            <person name="Cooper K."/>
            <person name="Vaishampayan P."/>
        </authorList>
    </citation>
    <scope>NUCLEOTIDE SEQUENCE [LARGE SCALE GENOMIC DNA]</scope>
    <source>
        <strain evidence="9 11">M4.6</strain>
    </source>
</reference>
<sequence length="88" mass="10053">MKINNMGPSGLNPYKRQMNKFENADKTASKASDKLEISSTAKEMQQSSHISAQREAKVEELRIQVENGNYKVNPRDVAKSLINYYFKN</sequence>
<evidence type="ECO:0000313" key="9">
    <source>
        <dbReference type="EMBL" id="PLR83155.1"/>
    </source>
</evidence>
<keyword evidence="3" id="KW-0678">Repressor</keyword>
<evidence type="ECO:0000313" key="10">
    <source>
        <dbReference type="EMBL" id="PLR94073.1"/>
    </source>
</evidence>
<dbReference type="InterPro" id="IPR031316">
    <property type="entry name" value="FlgM_C"/>
</dbReference>
<keyword evidence="9" id="KW-0966">Cell projection</keyword>
<feature type="domain" description="Anti-sigma-28 factor FlgM C-terminal" evidence="8">
    <location>
        <begin position="33"/>
        <end position="83"/>
    </location>
</feature>
<comment type="similarity">
    <text evidence="1">Belongs to the FlgM family.</text>
</comment>
<feature type="region of interest" description="Disordered" evidence="7">
    <location>
        <begin position="1"/>
        <end position="55"/>
    </location>
</feature>
<dbReference type="Gene3D" id="6.10.140.30">
    <property type="entry name" value="Anti-sigma-28 factor FlgM"/>
    <property type="match status" value="1"/>
</dbReference>
<evidence type="ECO:0000256" key="3">
    <source>
        <dbReference type="ARBA" id="ARBA00022491"/>
    </source>
</evidence>